<dbReference type="AlphaFoldDB" id="A0A512AKG5"/>
<dbReference type="EMBL" id="BJYR01000013">
    <property type="protein sequence ID" value="GEO00173.1"/>
    <property type="molecule type" value="Genomic_DNA"/>
</dbReference>
<comment type="caution">
    <text evidence="2">The sequence shown here is derived from an EMBL/GenBank/DDBJ whole genome shotgun (WGS) entry which is preliminary data.</text>
</comment>
<protein>
    <submittedName>
        <fullName evidence="2">Uncharacterized protein</fullName>
    </submittedName>
</protein>
<feature type="region of interest" description="Disordered" evidence="1">
    <location>
        <begin position="28"/>
        <end position="53"/>
    </location>
</feature>
<evidence type="ECO:0000313" key="2">
    <source>
        <dbReference type="EMBL" id="GEO00173.1"/>
    </source>
</evidence>
<keyword evidence="3" id="KW-1185">Reference proteome</keyword>
<reference evidence="2 3" key="1">
    <citation type="submission" date="2019-07" db="EMBL/GenBank/DDBJ databases">
        <title>Whole genome shotgun sequence of Novosphingobium sediminis NBRC 106119.</title>
        <authorList>
            <person name="Hosoyama A."/>
            <person name="Uohara A."/>
            <person name="Ohji S."/>
            <person name="Ichikawa N."/>
        </authorList>
    </citation>
    <scope>NUCLEOTIDE SEQUENCE [LARGE SCALE GENOMIC DNA]</scope>
    <source>
        <strain evidence="2 3">NBRC 106119</strain>
    </source>
</reference>
<organism evidence="2 3">
    <name type="scientific">Novosphingobium sediminis</name>
    <dbReference type="NCBI Taxonomy" id="707214"/>
    <lineage>
        <taxon>Bacteria</taxon>
        <taxon>Pseudomonadati</taxon>
        <taxon>Pseudomonadota</taxon>
        <taxon>Alphaproteobacteria</taxon>
        <taxon>Sphingomonadales</taxon>
        <taxon>Sphingomonadaceae</taxon>
        <taxon>Novosphingobium</taxon>
    </lineage>
</organism>
<proteinExistence type="predicted"/>
<accession>A0A512AKG5</accession>
<gene>
    <name evidence="2" type="ORF">NSE01_20050</name>
</gene>
<feature type="compositionally biased region" description="Basic residues" evidence="1">
    <location>
        <begin position="28"/>
        <end position="38"/>
    </location>
</feature>
<evidence type="ECO:0000313" key="3">
    <source>
        <dbReference type="Proteomes" id="UP000321464"/>
    </source>
</evidence>
<evidence type="ECO:0000256" key="1">
    <source>
        <dbReference type="SAM" id="MobiDB-lite"/>
    </source>
</evidence>
<name>A0A512AKG5_9SPHN</name>
<dbReference type="Proteomes" id="UP000321464">
    <property type="component" value="Unassembled WGS sequence"/>
</dbReference>
<sequence length="65" mass="7856">MAKAELIAKLGDVARFFRTRWPEPVVYRRHKKGSRQRRTSQQQQRKTVWSTRNRETDWGVVRPDC</sequence>